<gene>
    <name evidence="18" type="ORF">ALEPTO_LOCUS3349</name>
</gene>
<dbReference type="AlphaFoldDB" id="A0A9N8ZJU5"/>
<evidence type="ECO:0000256" key="5">
    <source>
        <dbReference type="ARBA" id="ARBA00022448"/>
    </source>
</evidence>
<evidence type="ECO:0000313" key="18">
    <source>
        <dbReference type="EMBL" id="CAG8498250.1"/>
    </source>
</evidence>
<protein>
    <recommendedName>
        <fullName evidence="4">NADH dehydrogenase [ubiquinone] 1 beta subcomplex subunit 11, mitochondrial</fullName>
    </recommendedName>
    <alternativeName>
        <fullName evidence="15">Complex I-ESSS</fullName>
    </alternativeName>
    <alternativeName>
        <fullName evidence="14">NADH-ubiquinone oxidoreductase ESSS subunit</fullName>
    </alternativeName>
</protein>
<comment type="subunit">
    <text evidence="16">Complex I is composed of 45 different subunits. Interacts with BCAP31.</text>
</comment>
<evidence type="ECO:0000256" key="16">
    <source>
        <dbReference type="ARBA" id="ARBA00046528"/>
    </source>
</evidence>
<evidence type="ECO:0000256" key="6">
    <source>
        <dbReference type="ARBA" id="ARBA00022660"/>
    </source>
</evidence>
<evidence type="ECO:0000256" key="8">
    <source>
        <dbReference type="ARBA" id="ARBA00022792"/>
    </source>
</evidence>
<dbReference type="Pfam" id="PF10183">
    <property type="entry name" value="ESSS"/>
    <property type="match status" value="1"/>
</dbReference>
<evidence type="ECO:0000256" key="1">
    <source>
        <dbReference type="ARBA" id="ARBA00003195"/>
    </source>
</evidence>
<dbReference type="EMBL" id="CAJVPS010000614">
    <property type="protein sequence ID" value="CAG8498250.1"/>
    <property type="molecule type" value="Genomic_DNA"/>
</dbReference>
<evidence type="ECO:0000256" key="10">
    <source>
        <dbReference type="ARBA" id="ARBA00022982"/>
    </source>
</evidence>
<evidence type="ECO:0000256" key="7">
    <source>
        <dbReference type="ARBA" id="ARBA00022692"/>
    </source>
</evidence>
<keyword evidence="6" id="KW-0679">Respiratory chain</keyword>
<accession>A0A9N8ZJU5</accession>
<keyword evidence="13 17" id="KW-0472">Membrane</keyword>
<comment type="function">
    <text evidence="1">Accessory subunit of the mitochondrial membrane respiratory chain NADH dehydrogenase (Complex I), that is believed not to be involved in catalysis. Complex I functions in the transfer of electrons from NADH to the respiratory chain. The immediate electron acceptor for the enzyme is believed to be ubiquinone.</text>
</comment>
<comment type="similarity">
    <text evidence="3">Belongs to the complex I NDUFB11 subunit family.</text>
</comment>
<evidence type="ECO:0000256" key="2">
    <source>
        <dbReference type="ARBA" id="ARBA00004434"/>
    </source>
</evidence>
<dbReference type="OrthoDB" id="2147978at2759"/>
<evidence type="ECO:0000256" key="17">
    <source>
        <dbReference type="SAM" id="Phobius"/>
    </source>
</evidence>
<keyword evidence="10" id="KW-0249">Electron transport</keyword>
<proteinExistence type="inferred from homology"/>
<organism evidence="18 19">
    <name type="scientific">Ambispora leptoticha</name>
    <dbReference type="NCBI Taxonomy" id="144679"/>
    <lineage>
        <taxon>Eukaryota</taxon>
        <taxon>Fungi</taxon>
        <taxon>Fungi incertae sedis</taxon>
        <taxon>Mucoromycota</taxon>
        <taxon>Glomeromycotina</taxon>
        <taxon>Glomeromycetes</taxon>
        <taxon>Archaeosporales</taxon>
        <taxon>Ambisporaceae</taxon>
        <taxon>Ambispora</taxon>
    </lineage>
</organism>
<name>A0A9N8ZJU5_9GLOM</name>
<evidence type="ECO:0000256" key="12">
    <source>
        <dbReference type="ARBA" id="ARBA00023128"/>
    </source>
</evidence>
<dbReference type="PANTHER" id="PTHR40637:SF1">
    <property type="entry name" value="ESSS SUBUNIT OF NADH:UBIQUINONE OXIDOREDUCTASE (COMPLEX I) PROTEIN"/>
    <property type="match status" value="1"/>
</dbReference>
<keyword evidence="9" id="KW-0809">Transit peptide</keyword>
<dbReference type="PANTHER" id="PTHR40637">
    <property type="entry name" value="ESSS SUBUNIT OF NADH:UBIQUINONE OXIDOREDUCTASE (COMPLEX I) PROTEIN"/>
    <property type="match status" value="1"/>
</dbReference>
<comment type="caution">
    <text evidence="18">The sequence shown here is derived from an EMBL/GenBank/DDBJ whole genome shotgun (WGS) entry which is preliminary data.</text>
</comment>
<comment type="subcellular location">
    <subcellularLocation>
        <location evidence="2">Mitochondrion inner membrane</location>
        <topology evidence="2">Single-pass membrane protein</topology>
    </subcellularLocation>
</comment>
<keyword evidence="19" id="KW-1185">Reference proteome</keyword>
<evidence type="ECO:0000256" key="9">
    <source>
        <dbReference type="ARBA" id="ARBA00022946"/>
    </source>
</evidence>
<evidence type="ECO:0000256" key="3">
    <source>
        <dbReference type="ARBA" id="ARBA00008915"/>
    </source>
</evidence>
<evidence type="ECO:0000256" key="15">
    <source>
        <dbReference type="ARBA" id="ARBA00031387"/>
    </source>
</evidence>
<keyword evidence="8" id="KW-0999">Mitochondrion inner membrane</keyword>
<keyword evidence="12" id="KW-0496">Mitochondrion</keyword>
<dbReference type="InterPro" id="IPR019329">
    <property type="entry name" value="NADH_UbQ_OxRdtase_ESSS_su"/>
</dbReference>
<feature type="transmembrane region" description="Helical" evidence="17">
    <location>
        <begin position="72"/>
        <end position="91"/>
    </location>
</feature>
<reference evidence="18" key="1">
    <citation type="submission" date="2021-06" db="EMBL/GenBank/DDBJ databases">
        <authorList>
            <person name="Kallberg Y."/>
            <person name="Tangrot J."/>
            <person name="Rosling A."/>
        </authorList>
    </citation>
    <scope>NUCLEOTIDE SEQUENCE</scope>
    <source>
        <strain evidence="18">FL130A</strain>
    </source>
</reference>
<keyword evidence="7 17" id="KW-0812">Transmembrane</keyword>
<evidence type="ECO:0000256" key="14">
    <source>
        <dbReference type="ARBA" id="ARBA00030753"/>
    </source>
</evidence>
<sequence>MSSLRVIKARRVSMLFPLTKRVSLTLPSYPSFRNASGGAHHEPEWNEPSGYLFGEKPLPPGQKRVKEEWENIWVYGFGGSFVIGAILKYYAPDTSLRTWATEEAKKRLEERGELTEDMRRMR</sequence>
<evidence type="ECO:0000256" key="11">
    <source>
        <dbReference type="ARBA" id="ARBA00022989"/>
    </source>
</evidence>
<dbReference type="Proteomes" id="UP000789508">
    <property type="component" value="Unassembled WGS sequence"/>
</dbReference>
<evidence type="ECO:0000313" key="19">
    <source>
        <dbReference type="Proteomes" id="UP000789508"/>
    </source>
</evidence>
<keyword evidence="5" id="KW-0813">Transport</keyword>
<keyword evidence="11 17" id="KW-1133">Transmembrane helix</keyword>
<dbReference type="GO" id="GO:0005743">
    <property type="term" value="C:mitochondrial inner membrane"/>
    <property type="evidence" value="ECO:0007669"/>
    <property type="project" value="UniProtKB-SubCell"/>
</dbReference>
<evidence type="ECO:0000256" key="4">
    <source>
        <dbReference type="ARBA" id="ARBA00018632"/>
    </source>
</evidence>
<evidence type="ECO:0000256" key="13">
    <source>
        <dbReference type="ARBA" id="ARBA00023136"/>
    </source>
</evidence>